<reference evidence="2 3" key="1">
    <citation type="journal article" date="2024" name="Int. J. Syst. Evol. Microbiol.">
        <title>Paenibacillus hexagrammi sp. nov., a novel bacterium isolated from the gut content of Hexagrammos agrammus.</title>
        <authorList>
            <person name="Jung H.K."/>
            <person name="Kim D.G."/>
            <person name="Zin H."/>
            <person name="Park J."/>
            <person name="Jung H."/>
            <person name="Kim Y.O."/>
            <person name="Kong H.J."/>
            <person name="Kim J.W."/>
            <person name="Kim Y.S."/>
        </authorList>
    </citation>
    <scope>NUCLEOTIDE SEQUENCE [LARGE SCALE GENOMIC DNA]</scope>
    <source>
        <strain evidence="2 3">YPD9-1</strain>
    </source>
</reference>
<gene>
    <name evidence="2" type="ORF">L0M14_20485</name>
</gene>
<dbReference type="Proteomes" id="UP001649230">
    <property type="component" value="Chromosome"/>
</dbReference>
<feature type="region of interest" description="Disordered" evidence="1">
    <location>
        <begin position="70"/>
        <end position="97"/>
    </location>
</feature>
<evidence type="ECO:0000256" key="1">
    <source>
        <dbReference type="SAM" id="MobiDB-lite"/>
    </source>
</evidence>
<protein>
    <submittedName>
        <fullName evidence="2">Uncharacterized protein</fullName>
    </submittedName>
</protein>
<proteinExistence type="predicted"/>
<sequence>MSLHDREQWIKLDLLNSLALSQRALARIIESVAECVEASPPLAKQVAENLDVIVHHQQVLTRRITGIHIRERQKGTPGKPWINRQPGVQGTSVPPSH</sequence>
<accession>A0ABY3SFW4</accession>
<evidence type="ECO:0000313" key="2">
    <source>
        <dbReference type="EMBL" id="UJF32091.1"/>
    </source>
</evidence>
<evidence type="ECO:0000313" key="3">
    <source>
        <dbReference type="Proteomes" id="UP001649230"/>
    </source>
</evidence>
<keyword evidence="3" id="KW-1185">Reference proteome</keyword>
<organism evidence="2 3">
    <name type="scientific">Paenibacillus hexagrammi</name>
    <dbReference type="NCBI Taxonomy" id="2908839"/>
    <lineage>
        <taxon>Bacteria</taxon>
        <taxon>Bacillati</taxon>
        <taxon>Bacillota</taxon>
        <taxon>Bacilli</taxon>
        <taxon>Bacillales</taxon>
        <taxon>Paenibacillaceae</taxon>
        <taxon>Paenibacillus</taxon>
    </lineage>
</organism>
<dbReference type="RefSeq" id="WP_235118436.1">
    <property type="nucleotide sequence ID" value="NZ_CP090978.1"/>
</dbReference>
<feature type="compositionally biased region" description="Polar residues" evidence="1">
    <location>
        <begin position="86"/>
        <end position="97"/>
    </location>
</feature>
<name>A0ABY3SFW4_9BACL</name>
<dbReference type="EMBL" id="CP090978">
    <property type="protein sequence ID" value="UJF32091.1"/>
    <property type="molecule type" value="Genomic_DNA"/>
</dbReference>